<gene>
    <name evidence="1" type="ORF">O6H91_23G032700</name>
</gene>
<proteinExistence type="predicted"/>
<evidence type="ECO:0000313" key="2">
    <source>
        <dbReference type="Proteomes" id="UP001162992"/>
    </source>
</evidence>
<protein>
    <submittedName>
        <fullName evidence="1">Uncharacterized protein</fullName>
    </submittedName>
</protein>
<keyword evidence="2" id="KW-1185">Reference proteome</keyword>
<comment type="caution">
    <text evidence="1">The sequence shown here is derived from an EMBL/GenBank/DDBJ whole genome shotgun (WGS) entry which is preliminary data.</text>
</comment>
<reference evidence="2" key="1">
    <citation type="journal article" date="2024" name="Proc. Natl. Acad. Sci. U.S.A.">
        <title>Extraordinary preservation of gene collinearity over three hundred million years revealed in homosporous lycophytes.</title>
        <authorList>
            <person name="Li C."/>
            <person name="Wickell D."/>
            <person name="Kuo L.Y."/>
            <person name="Chen X."/>
            <person name="Nie B."/>
            <person name="Liao X."/>
            <person name="Peng D."/>
            <person name="Ji J."/>
            <person name="Jenkins J."/>
            <person name="Williams M."/>
            <person name="Shu S."/>
            <person name="Plott C."/>
            <person name="Barry K."/>
            <person name="Rajasekar S."/>
            <person name="Grimwood J."/>
            <person name="Han X."/>
            <person name="Sun S."/>
            <person name="Hou Z."/>
            <person name="He W."/>
            <person name="Dai G."/>
            <person name="Sun C."/>
            <person name="Schmutz J."/>
            <person name="Leebens-Mack J.H."/>
            <person name="Li F.W."/>
            <person name="Wang L."/>
        </authorList>
    </citation>
    <scope>NUCLEOTIDE SEQUENCE [LARGE SCALE GENOMIC DNA]</scope>
    <source>
        <strain evidence="2">cv. PW_Plant_1</strain>
    </source>
</reference>
<sequence length="103" mass="11653">MDLLELERSCLHEIITTDCTFIRVLGCELVQRYIEEGSRMVRELFVMARPSSSWMISTAKGPARMESGNGNGDSEVQRTMLELLNQLDGFEASNKIKAQMPKI</sequence>
<dbReference type="Proteomes" id="UP001162992">
    <property type="component" value="Chromosome 23"/>
</dbReference>
<accession>A0ACC2A9G1</accession>
<name>A0ACC2A9G1_DIPCM</name>
<organism evidence="1 2">
    <name type="scientific">Diphasiastrum complanatum</name>
    <name type="common">Issler's clubmoss</name>
    <name type="synonym">Lycopodium complanatum</name>
    <dbReference type="NCBI Taxonomy" id="34168"/>
    <lineage>
        <taxon>Eukaryota</taxon>
        <taxon>Viridiplantae</taxon>
        <taxon>Streptophyta</taxon>
        <taxon>Embryophyta</taxon>
        <taxon>Tracheophyta</taxon>
        <taxon>Lycopodiopsida</taxon>
        <taxon>Lycopodiales</taxon>
        <taxon>Lycopodiaceae</taxon>
        <taxon>Lycopodioideae</taxon>
        <taxon>Diphasiastrum</taxon>
    </lineage>
</organism>
<evidence type="ECO:0000313" key="1">
    <source>
        <dbReference type="EMBL" id="KAJ7514199.1"/>
    </source>
</evidence>
<dbReference type="EMBL" id="CM055114">
    <property type="protein sequence ID" value="KAJ7514199.1"/>
    <property type="molecule type" value="Genomic_DNA"/>
</dbReference>